<keyword evidence="2" id="KW-1185">Reference proteome</keyword>
<name>F4PIR1_CACFS</name>
<evidence type="ECO:0000313" key="2">
    <source>
        <dbReference type="Proteomes" id="UP000007797"/>
    </source>
</evidence>
<dbReference type="KEGG" id="dfa:DFA_02884"/>
<gene>
    <name evidence="1" type="ORF">DFA_02884</name>
</gene>
<organism evidence="1 2">
    <name type="scientific">Cavenderia fasciculata</name>
    <name type="common">Slime mold</name>
    <name type="synonym">Dictyostelium fasciculatum</name>
    <dbReference type="NCBI Taxonomy" id="261658"/>
    <lineage>
        <taxon>Eukaryota</taxon>
        <taxon>Amoebozoa</taxon>
        <taxon>Evosea</taxon>
        <taxon>Eumycetozoa</taxon>
        <taxon>Dictyostelia</taxon>
        <taxon>Acytosteliales</taxon>
        <taxon>Cavenderiaceae</taxon>
        <taxon>Cavenderia</taxon>
    </lineage>
</organism>
<evidence type="ECO:0000313" key="1">
    <source>
        <dbReference type="EMBL" id="EGG24640.1"/>
    </source>
</evidence>
<dbReference type="EMBL" id="GL883006">
    <property type="protein sequence ID" value="EGG24640.1"/>
    <property type="molecule type" value="Genomic_DNA"/>
</dbReference>
<dbReference type="RefSeq" id="XP_004362491.1">
    <property type="nucleotide sequence ID" value="XM_004362434.1"/>
</dbReference>
<dbReference type="Proteomes" id="UP000007797">
    <property type="component" value="Unassembled WGS sequence"/>
</dbReference>
<dbReference type="AlphaFoldDB" id="F4PIR1"/>
<proteinExistence type="predicted"/>
<accession>F4PIR1</accession>
<protein>
    <submittedName>
        <fullName evidence="1">Uncharacterized protein</fullName>
    </submittedName>
</protein>
<dbReference type="GeneID" id="14876967"/>
<sequence>MTKSEQAIEIIKESNLTAREKVACVNFIGRDQFTIENSAQVVLNQNAAGVLREFAQDLDNFLLQERLCQMGKTFEEIHKSYANPNRSGNDYFITLYQTSKAKQTVVITFGCKIILSVCDRSTTTTTHITIIV</sequence>
<reference evidence="2" key="1">
    <citation type="journal article" date="2011" name="Genome Res.">
        <title>Phylogeny-wide analysis of social amoeba genomes highlights ancient origins for complex intercellular communication.</title>
        <authorList>
            <person name="Heidel A.J."/>
            <person name="Lawal H.M."/>
            <person name="Felder M."/>
            <person name="Schilde C."/>
            <person name="Helps N.R."/>
            <person name="Tunggal B."/>
            <person name="Rivero F."/>
            <person name="John U."/>
            <person name="Schleicher M."/>
            <person name="Eichinger L."/>
            <person name="Platzer M."/>
            <person name="Noegel A.A."/>
            <person name="Schaap P."/>
            <person name="Gloeckner G."/>
        </authorList>
    </citation>
    <scope>NUCLEOTIDE SEQUENCE [LARGE SCALE GENOMIC DNA]</scope>
    <source>
        <strain evidence="2">SH3</strain>
    </source>
</reference>